<feature type="region of interest" description="Disordered" evidence="2">
    <location>
        <begin position="45"/>
        <end position="65"/>
    </location>
</feature>
<gene>
    <name evidence="4" type="ORF">STSU_003980</name>
</gene>
<dbReference type="InterPro" id="IPR050300">
    <property type="entry name" value="GDXG_lipolytic_enzyme"/>
</dbReference>
<dbReference type="GO" id="GO:0016787">
    <property type="term" value="F:hydrolase activity"/>
    <property type="evidence" value="ECO:0007669"/>
    <property type="project" value="UniProtKB-KW"/>
</dbReference>
<name>A0A7G3U7Z4_STRT9</name>
<dbReference type="SUPFAM" id="SSF53474">
    <property type="entry name" value="alpha/beta-Hydrolases"/>
    <property type="match status" value="1"/>
</dbReference>
<dbReference type="PANTHER" id="PTHR48081">
    <property type="entry name" value="AB HYDROLASE SUPERFAMILY PROTEIN C4A8.06C"/>
    <property type="match status" value="1"/>
</dbReference>
<dbReference type="Gene3D" id="3.40.50.1820">
    <property type="entry name" value="alpha/beta hydrolase"/>
    <property type="match status" value="1"/>
</dbReference>
<reference evidence="4 5" key="1">
    <citation type="journal article" date="2012" name="J. Bacteriol.">
        <title>Draft genome of Streptomyces tsukubaensis NRRL 18488, the producer of the clinically important immunosuppressant tacrolimus (FK506).</title>
        <authorList>
            <person name="Barreiro C."/>
            <person name="Prieto C."/>
            <person name="Sola-Landa A."/>
            <person name="Solera E."/>
            <person name="Martinez-Castro M."/>
            <person name="Perez-Redondo R."/>
            <person name="Garcia-Estrada C."/>
            <person name="Aparicio J.F."/>
            <person name="Fernandez-Martinez L.T."/>
            <person name="Santos-Aberturas J."/>
            <person name="Salehi-Najafabadi Z."/>
            <person name="Rodriguez-Garcia A."/>
            <person name="Tauch A."/>
            <person name="Martin J.F."/>
        </authorList>
    </citation>
    <scope>NUCLEOTIDE SEQUENCE [LARGE SCALE GENOMIC DNA]</scope>
    <source>
        <strain evidence="5">DSM 42081 / NBRC 108919 / NRRL 18488 / 9993</strain>
    </source>
</reference>
<accession>A0A7G3U7Z4</accession>
<evidence type="ECO:0000313" key="5">
    <source>
        <dbReference type="Proteomes" id="UP000005940"/>
    </source>
</evidence>
<dbReference type="InterPro" id="IPR049492">
    <property type="entry name" value="BD-FAE-like_dom"/>
</dbReference>
<organism evidence="4 5">
    <name type="scientific">Streptomyces tsukubensis (strain DSM 42081 / NBRC 108919 / NRRL 18488 / 9993)</name>
    <dbReference type="NCBI Taxonomy" id="1114943"/>
    <lineage>
        <taxon>Bacteria</taxon>
        <taxon>Bacillati</taxon>
        <taxon>Actinomycetota</taxon>
        <taxon>Actinomycetes</taxon>
        <taxon>Kitasatosporales</taxon>
        <taxon>Streptomycetaceae</taxon>
        <taxon>Streptomyces</taxon>
    </lineage>
</organism>
<proteinExistence type="predicted"/>
<keyword evidence="5" id="KW-1185">Reference proteome</keyword>
<evidence type="ECO:0000256" key="1">
    <source>
        <dbReference type="ARBA" id="ARBA00022801"/>
    </source>
</evidence>
<dbReference type="AlphaFoldDB" id="A0A7G3U7Z4"/>
<protein>
    <submittedName>
        <fullName evidence="4">Alpha/beta hydrolase</fullName>
    </submittedName>
</protein>
<evidence type="ECO:0000256" key="2">
    <source>
        <dbReference type="SAM" id="MobiDB-lite"/>
    </source>
</evidence>
<sequence>MAAYRRLGVIAGIALLGLGVTAYSSAGPVTSTEALKIAAVTKTAECPKSPTAPGGPPGGSVPIAKTVKPTSTRSSTVIVPDGPQIHCGTVQVTMHQNIVYASPTVAGVRHDLKLDLQIPRTKGPKPLVVYITGGGFVMADKTNNLNQRTFVAEQGYAVASIEYRTTRTGSTYRDGVADVKSAIRYLRAHADTLGISTDKVAVWGQSAGGYLAAMAGATNGREQFEQGDHLDRSSDVQAVVDQFGTHDLARTADDFDAETKALIMAPNSSINAYVFGPNSDRTVLTDRAANRAANPATYLSPSSAPFALLHGDSDRIISPSQSLIMLDALKAKRVPGTRYVIKGADHGDLAFLGDPEAGKKWTTQKVMGTITRFLDKELRDRR</sequence>
<feature type="domain" description="BD-FAE-like" evidence="3">
    <location>
        <begin position="114"/>
        <end position="327"/>
    </location>
</feature>
<dbReference type="Pfam" id="PF20434">
    <property type="entry name" value="BD-FAE"/>
    <property type="match status" value="1"/>
</dbReference>
<dbReference type="PANTHER" id="PTHR48081:SF13">
    <property type="entry name" value="ALPHA_BETA HYDROLASE"/>
    <property type="match status" value="1"/>
</dbReference>
<evidence type="ECO:0000313" key="4">
    <source>
        <dbReference type="EMBL" id="QKM66446.1"/>
    </source>
</evidence>
<dbReference type="Proteomes" id="UP000005940">
    <property type="component" value="Chromosome"/>
</dbReference>
<dbReference type="InterPro" id="IPR029058">
    <property type="entry name" value="AB_hydrolase_fold"/>
</dbReference>
<dbReference type="EMBL" id="CP029159">
    <property type="protein sequence ID" value="QKM66446.1"/>
    <property type="molecule type" value="Genomic_DNA"/>
</dbReference>
<keyword evidence="1 4" id="KW-0378">Hydrolase</keyword>
<evidence type="ECO:0000259" key="3">
    <source>
        <dbReference type="Pfam" id="PF20434"/>
    </source>
</evidence>